<accession>A0A7S3HQP3</accession>
<dbReference type="AlphaFoldDB" id="A0A7S3HQP3"/>
<dbReference type="EMBL" id="HBIC01059367">
    <property type="protein sequence ID" value="CAE0301609.1"/>
    <property type="molecule type" value="Transcribed_RNA"/>
</dbReference>
<dbReference type="PANTHER" id="PTHR42707">
    <property type="entry name" value="ACYL-COA DEHYDROGENASE"/>
    <property type="match status" value="1"/>
</dbReference>
<sequence>MGSAGAARRALQLALNHANGRKAFGHKLIHQPLMRNLLADLCVESEAHTMNAMYMARAFDRYYTASSSSAEDIETEKELFRIGVSVSKYFVTKRLPGFVYECMEALGGNGYVEDFPMARLFRQSPLNAIWEGSGNVIALDILRGHAALPILLKDIQQVRGSDSRLDAYVAQVEATVNAVRKDPLSLESQRGARNLVDRLALALQASILVRYGDKQIAEAFLASRIPSVEGSAARGANFGGYAVYNEALTDSILSRNMPVFEV</sequence>
<evidence type="ECO:0000313" key="3">
    <source>
        <dbReference type="EMBL" id="CAE0301609.1"/>
    </source>
</evidence>
<evidence type="ECO:0000256" key="1">
    <source>
        <dbReference type="ARBA" id="ARBA00022630"/>
    </source>
</evidence>
<dbReference type="PANTHER" id="PTHR42707:SF3">
    <property type="entry name" value="ACYL-COA DEHYDROGENASE AIDB-RELATED"/>
    <property type="match status" value="1"/>
</dbReference>
<dbReference type="GO" id="GO:0003995">
    <property type="term" value="F:acyl-CoA dehydrogenase activity"/>
    <property type="evidence" value="ECO:0007669"/>
    <property type="project" value="TreeGrafter"/>
</dbReference>
<dbReference type="InterPro" id="IPR052904">
    <property type="entry name" value="Acyl-CoA_dehydrogenase-like"/>
</dbReference>
<dbReference type="Gene3D" id="1.20.140.10">
    <property type="entry name" value="Butyryl-CoA Dehydrogenase, subunit A, domain 3"/>
    <property type="match status" value="1"/>
</dbReference>
<dbReference type="InterPro" id="IPR009075">
    <property type="entry name" value="AcylCo_DH/oxidase_C"/>
</dbReference>
<reference evidence="3" key="1">
    <citation type="submission" date="2021-01" db="EMBL/GenBank/DDBJ databases">
        <authorList>
            <person name="Corre E."/>
            <person name="Pelletier E."/>
            <person name="Niang G."/>
            <person name="Scheremetjew M."/>
            <person name="Finn R."/>
            <person name="Kale V."/>
            <person name="Holt S."/>
            <person name="Cochrane G."/>
            <person name="Meng A."/>
            <person name="Brown T."/>
            <person name="Cohen L."/>
        </authorList>
    </citation>
    <scope>NUCLEOTIDE SEQUENCE</scope>
    <source>
        <strain evidence="3">CCAP 955/1</strain>
    </source>
</reference>
<keyword evidence="1" id="KW-0285">Flavoprotein</keyword>
<dbReference type="SUPFAM" id="SSF47203">
    <property type="entry name" value="Acyl-CoA dehydrogenase C-terminal domain-like"/>
    <property type="match status" value="1"/>
</dbReference>
<feature type="domain" description="Acyl-CoA dehydrogenase/oxidase C-terminal" evidence="2">
    <location>
        <begin position="1"/>
        <end position="143"/>
    </location>
</feature>
<dbReference type="Pfam" id="PF00441">
    <property type="entry name" value="Acyl-CoA_dh_1"/>
    <property type="match status" value="1"/>
</dbReference>
<name>A0A7S3HQP3_9STRA</name>
<protein>
    <recommendedName>
        <fullName evidence="2">Acyl-CoA dehydrogenase/oxidase C-terminal domain-containing protein</fullName>
    </recommendedName>
</protein>
<dbReference type="InterPro" id="IPR036250">
    <property type="entry name" value="AcylCo_DH-like_C"/>
</dbReference>
<proteinExistence type="predicted"/>
<organism evidence="3">
    <name type="scientific">Spumella elongata</name>
    <dbReference type="NCBI Taxonomy" id="89044"/>
    <lineage>
        <taxon>Eukaryota</taxon>
        <taxon>Sar</taxon>
        <taxon>Stramenopiles</taxon>
        <taxon>Ochrophyta</taxon>
        <taxon>Chrysophyceae</taxon>
        <taxon>Chromulinales</taxon>
        <taxon>Chromulinaceae</taxon>
        <taxon>Spumella</taxon>
    </lineage>
</organism>
<gene>
    <name evidence="3" type="ORF">SELO1098_LOCUS30465</name>
</gene>
<evidence type="ECO:0000259" key="2">
    <source>
        <dbReference type="Pfam" id="PF00441"/>
    </source>
</evidence>